<keyword evidence="5 6" id="KW-0472">Membrane</keyword>
<evidence type="ECO:0000256" key="1">
    <source>
        <dbReference type="ARBA" id="ARBA00004167"/>
    </source>
</evidence>
<dbReference type="PROSITE" id="PS00409">
    <property type="entry name" value="PROKAR_NTER_METHYL"/>
    <property type="match status" value="1"/>
</dbReference>
<dbReference type="Pfam" id="PF07963">
    <property type="entry name" value="N_methyl"/>
    <property type="match status" value="1"/>
</dbReference>
<gene>
    <name evidence="7" type="ORF">UY76_C0004G0006</name>
</gene>
<reference evidence="7 8" key="1">
    <citation type="journal article" date="2015" name="Nature">
        <title>rRNA introns, odd ribosomes, and small enigmatic genomes across a large radiation of phyla.</title>
        <authorList>
            <person name="Brown C.T."/>
            <person name="Hug L.A."/>
            <person name="Thomas B.C."/>
            <person name="Sharon I."/>
            <person name="Castelle C.J."/>
            <person name="Singh A."/>
            <person name="Wilkins M.J."/>
            <person name="Williams K.H."/>
            <person name="Banfield J.F."/>
        </authorList>
    </citation>
    <scope>NUCLEOTIDE SEQUENCE [LARGE SCALE GENOMIC DNA]</scope>
</reference>
<comment type="caution">
    <text evidence="7">The sequence shown here is derived from an EMBL/GenBank/DDBJ whole genome shotgun (WGS) entry which is preliminary data.</text>
</comment>
<dbReference type="PANTHER" id="PTHR30093">
    <property type="entry name" value="GENERAL SECRETION PATHWAY PROTEIN G"/>
    <property type="match status" value="1"/>
</dbReference>
<dbReference type="InterPro" id="IPR045584">
    <property type="entry name" value="Pilin-like"/>
</dbReference>
<evidence type="ECO:0000313" key="7">
    <source>
        <dbReference type="EMBL" id="KKW33374.1"/>
    </source>
</evidence>
<sequence>MKKQHGFTLVELLVVIAIIALVVVFAALAVNAARAKERDASRLANVRIVQSALEDYFNETNAYPEGELLPLGDVAQSTCLASEGFAGDCSTAESMFLRIVPGTYEDGLDGLVTCGEPSRRAFCYTVLQDGESYVIHFELENALAPVGLQAGVNCATPEGMEAGICAE</sequence>
<evidence type="ECO:0008006" key="9">
    <source>
        <dbReference type="Google" id="ProtNLM"/>
    </source>
</evidence>
<accession>A0A0G2AL71</accession>
<evidence type="ECO:0000256" key="2">
    <source>
        <dbReference type="ARBA" id="ARBA00022481"/>
    </source>
</evidence>
<dbReference type="InterPro" id="IPR012902">
    <property type="entry name" value="N_methyl_site"/>
</dbReference>
<dbReference type="SUPFAM" id="SSF54523">
    <property type="entry name" value="Pili subunits"/>
    <property type="match status" value="1"/>
</dbReference>
<dbReference type="Proteomes" id="UP000034054">
    <property type="component" value="Unassembled WGS sequence"/>
</dbReference>
<keyword evidence="4 6" id="KW-1133">Transmembrane helix</keyword>
<comment type="subcellular location">
    <subcellularLocation>
        <location evidence="1">Membrane</location>
        <topology evidence="1">Single-pass membrane protein</topology>
    </subcellularLocation>
</comment>
<dbReference type="EMBL" id="LCRH01000004">
    <property type="protein sequence ID" value="KKW33374.1"/>
    <property type="molecule type" value="Genomic_DNA"/>
</dbReference>
<evidence type="ECO:0000256" key="6">
    <source>
        <dbReference type="SAM" id="Phobius"/>
    </source>
</evidence>
<organism evidence="7 8">
    <name type="scientific">Candidatus Uhrbacteria bacterium GW2011_GWA2_52_8d</name>
    <dbReference type="NCBI Taxonomy" id="1618979"/>
    <lineage>
        <taxon>Bacteria</taxon>
        <taxon>Candidatus Uhriibacteriota</taxon>
    </lineage>
</organism>
<dbReference type="AlphaFoldDB" id="A0A0G2AL71"/>
<dbReference type="PANTHER" id="PTHR30093:SF44">
    <property type="entry name" value="TYPE II SECRETION SYSTEM CORE PROTEIN G"/>
    <property type="match status" value="1"/>
</dbReference>
<protein>
    <recommendedName>
        <fullName evidence="9">General secretion pathway protein G</fullName>
    </recommendedName>
</protein>
<proteinExistence type="predicted"/>
<keyword evidence="2" id="KW-0488">Methylation</keyword>
<keyword evidence="3 6" id="KW-0812">Transmembrane</keyword>
<dbReference type="GO" id="GO:0016020">
    <property type="term" value="C:membrane"/>
    <property type="evidence" value="ECO:0007669"/>
    <property type="project" value="UniProtKB-SubCell"/>
</dbReference>
<dbReference type="Gene3D" id="3.30.700.10">
    <property type="entry name" value="Glycoprotein, Type 4 Pilin"/>
    <property type="match status" value="1"/>
</dbReference>
<name>A0A0G2AL71_9BACT</name>
<evidence type="ECO:0000256" key="5">
    <source>
        <dbReference type="ARBA" id="ARBA00023136"/>
    </source>
</evidence>
<evidence type="ECO:0000313" key="8">
    <source>
        <dbReference type="Proteomes" id="UP000034054"/>
    </source>
</evidence>
<feature type="transmembrane region" description="Helical" evidence="6">
    <location>
        <begin position="12"/>
        <end position="33"/>
    </location>
</feature>
<dbReference type="NCBIfam" id="TIGR02532">
    <property type="entry name" value="IV_pilin_GFxxxE"/>
    <property type="match status" value="1"/>
</dbReference>
<evidence type="ECO:0000256" key="4">
    <source>
        <dbReference type="ARBA" id="ARBA00022989"/>
    </source>
</evidence>
<evidence type="ECO:0000256" key="3">
    <source>
        <dbReference type="ARBA" id="ARBA00022692"/>
    </source>
</evidence>